<dbReference type="PRINTS" id="PR00786">
    <property type="entry name" value="NEPRILYSIN"/>
</dbReference>
<keyword evidence="3" id="KW-1185">Reference proteome</keyword>
<name>A0A0N5BEM9_STREA</name>
<dbReference type="SUPFAM" id="SSF55486">
    <property type="entry name" value="Metalloproteases ('zincins'), catalytic domain"/>
    <property type="match status" value="2"/>
</dbReference>
<proteinExistence type="predicted"/>
<evidence type="ECO:0000313" key="3">
    <source>
        <dbReference type="Proteomes" id="UP000046392"/>
    </source>
</evidence>
<feature type="domain" description="Peptidase M13 C-terminal" evidence="2">
    <location>
        <begin position="279"/>
        <end position="488"/>
    </location>
</feature>
<dbReference type="InterPro" id="IPR042089">
    <property type="entry name" value="Peptidase_M13_dom_2"/>
</dbReference>
<feature type="signal peptide" evidence="1">
    <location>
        <begin position="1"/>
        <end position="19"/>
    </location>
</feature>
<dbReference type="PANTHER" id="PTHR11733:SF164">
    <property type="entry name" value="NEPRILYSIN"/>
    <property type="match status" value="1"/>
</dbReference>
<accession>A0A0N5BEM9</accession>
<dbReference type="GO" id="GO:0004222">
    <property type="term" value="F:metalloendopeptidase activity"/>
    <property type="evidence" value="ECO:0007669"/>
    <property type="project" value="InterPro"/>
</dbReference>
<dbReference type="Proteomes" id="UP000046392">
    <property type="component" value="Unplaced"/>
</dbReference>
<organism evidence="3 4">
    <name type="scientific">Strongyloides papillosus</name>
    <name type="common">Intestinal threadworm</name>
    <dbReference type="NCBI Taxonomy" id="174720"/>
    <lineage>
        <taxon>Eukaryota</taxon>
        <taxon>Metazoa</taxon>
        <taxon>Ecdysozoa</taxon>
        <taxon>Nematoda</taxon>
        <taxon>Chromadorea</taxon>
        <taxon>Rhabditida</taxon>
        <taxon>Tylenchina</taxon>
        <taxon>Panagrolaimomorpha</taxon>
        <taxon>Strongyloidoidea</taxon>
        <taxon>Strongyloididae</taxon>
        <taxon>Strongyloides</taxon>
    </lineage>
</organism>
<evidence type="ECO:0000313" key="4">
    <source>
        <dbReference type="WBParaSite" id="SPAL_0000445300.1"/>
    </source>
</evidence>
<dbReference type="GO" id="GO:0005886">
    <property type="term" value="C:plasma membrane"/>
    <property type="evidence" value="ECO:0007669"/>
    <property type="project" value="TreeGrafter"/>
</dbReference>
<dbReference type="InterPro" id="IPR024079">
    <property type="entry name" value="MetalloPept_cat_dom_sf"/>
</dbReference>
<evidence type="ECO:0000259" key="2">
    <source>
        <dbReference type="Pfam" id="PF01431"/>
    </source>
</evidence>
<dbReference type="InterPro" id="IPR000718">
    <property type="entry name" value="Peptidase_M13"/>
</dbReference>
<dbReference type="PANTHER" id="PTHR11733">
    <property type="entry name" value="ZINC METALLOPROTEASE FAMILY M13 NEPRILYSIN-RELATED"/>
    <property type="match status" value="1"/>
</dbReference>
<dbReference type="Gene3D" id="1.10.1380.10">
    <property type="entry name" value="Neutral endopeptidase , domain2"/>
    <property type="match status" value="2"/>
</dbReference>
<dbReference type="InterPro" id="IPR018497">
    <property type="entry name" value="Peptidase_M13_C"/>
</dbReference>
<dbReference type="Pfam" id="PF01431">
    <property type="entry name" value="Peptidase_M13"/>
    <property type="match status" value="1"/>
</dbReference>
<dbReference type="WBParaSite" id="SPAL_0000445300.1">
    <property type="protein sequence ID" value="SPAL_0000445300.1"/>
    <property type="gene ID" value="SPAL_0000445300"/>
</dbReference>
<dbReference type="PROSITE" id="PS51885">
    <property type="entry name" value="NEPRILYSIN"/>
    <property type="match status" value="1"/>
</dbReference>
<feature type="chain" id="PRO_5005894163" evidence="1">
    <location>
        <begin position="20"/>
        <end position="495"/>
    </location>
</feature>
<dbReference type="Gene3D" id="3.40.390.10">
    <property type="entry name" value="Collagenase (Catalytic Domain)"/>
    <property type="match status" value="2"/>
</dbReference>
<reference evidence="4" key="1">
    <citation type="submission" date="2017-02" db="UniProtKB">
        <authorList>
            <consortium name="WormBaseParasite"/>
        </authorList>
    </citation>
    <scope>IDENTIFICATION</scope>
</reference>
<protein>
    <submittedName>
        <fullName evidence="4">Peptidase_M13 domain-containing protein</fullName>
    </submittedName>
</protein>
<dbReference type="GO" id="GO:0016485">
    <property type="term" value="P:protein processing"/>
    <property type="evidence" value="ECO:0007669"/>
    <property type="project" value="TreeGrafter"/>
</dbReference>
<evidence type="ECO:0000256" key="1">
    <source>
        <dbReference type="SAM" id="SignalP"/>
    </source>
</evidence>
<sequence length="495" mass="58135">MNVVILILYTYALVSVSNGNIVIIVDENNPNVPKAIEFEPLNTTLETTDLNGYLDFEVKPCENFYLFSCGKWIKTQKNTSRIIQPSSLANSNMNFLRFLDEFYRGKYNDKSRTVKNLHNLLMKCFQQPLTFFEDCQLEILNFAHYAVSSVFLKKNKIKNEENGDYNIVEDMIKRIKEELRLIIDEKKDIFDEETRKHFLHKLNTMKFERNFDKYNVSNVELMDDCYESIGINYNDRIENVIETIKNFKALSDNDNDDLKSCRGKIFQLHKSMHQYVYGNAWYNPEENYFSINSDYLNEPSFSAYYPMSLNYGNLGYTIAHEILHAFDNNNYKYMPIGGNYFRKNATQFSIENYEKKSDCFVKQYGMQKETMTNKSVNGSLTLSENIPDNGGLKIAHRAYMKYLQSIDGKDLVLDGFEKFTHEQLFFISVGRSECRYMEKKELEELIENDPHTPAEIRTNVVLSNYKPFSKAFKCELNSKMNPENKCELWKTQLQN</sequence>
<keyword evidence="1" id="KW-0732">Signal</keyword>
<dbReference type="AlphaFoldDB" id="A0A0N5BEM9"/>